<feature type="compositionally biased region" description="Polar residues" evidence="1">
    <location>
        <begin position="33"/>
        <end position="46"/>
    </location>
</feature>
<sequence>MMDKRGSQGSQKRNKDGFLKRSPFALILNQIQKKTSLRQQDHSSVAQLYKGPGEDESKTEETTDSKISDDKNSIANCYHQDVSEAGRSEPSGPESSEWKKVKHFYQRFGKKPNARCVNLNNCGLTATDIMELVRLLPFLPDVEEFDVSWNDFIGGALSLLTVELHHLSKLKILRLNNCRLTADDTNALGKALCLIPQLEEMDLSWNGKAGGNLHLLMERFQKGCSLKVLMLIDCNLTSEDGTLLAQALGGMQNLEVLDLSMNKNIGSSLRVIAQELQNAPHLSVLKLHKCGLNQDSVQYVGTALRYLPYLRKLDLSCNKEAGGGFKDSAPVASLKHLQVLDLHQCCITEADMEALTQVIPLLASLEVLNISSNKNIGSACEHLLSRLRFLPKLKSVFLNNCALQEGSFTALADATLQLSGMKELDLSWNKCVGGRLKQLLDALSLAADFQVLSLSSCALLADDLATLASVLQKGHLQRLRKLDLSYNDTVSDEGWTLFFQHLHMLKELSELDVSLRPSSSRYCGTWFSDLLASLIKLPAFTEVGVQRWVLTAPQQQQLKDFKKEDKKDIQFDCCSYVQDITK</sequence>
<feature type="compositionally biased region" description="Basic and acidic residues" evidence="1">
    <location>
        <begin position="52"/>
        <end position="71"/>
    </location>
</feature>
<protein>
    <submittedName>
        <fullName evidence="3">Leucine-rich repeat-containing protein 31 isoform X1</fullName>
    </submittedName>
</protein>
<dbReference type="Pfam" id="PF13516">
    <property type="entry name" value="LRR_6"/>
    <property type="match status" value="2"/>
</dbReference>
<dbReference type="GeneID" id="117367250"/>
<feature type="region of interest" description="Disordered" evidence="1">
    <location>
        <begin position="33"/>
        <end position="71"/>
    </location>
</feature>
<dbReference type="InterPro" id="IPR032675">
    <property type="entry name" value="LRR_dom_sf"/>
</dbReference>
<dbReference type="PANTHER" id="PTHR24109">
    <property type="entry name" value="LEUCINE-RICH REPEAT-CONTAINING PROTEIN 31"/>
    <property type="match status" value="1"/>
</dbReference>
<dbReference type="InterPro" id="IPR042419">
    <property type="entry name" value="LRC31"/>
</dbReference>
<dbReference type="SUPFAM" id="SSF52047">
    <property type="entry name" value="RNI-like"/>
    <property type="match status" value="2"/>
</dbReference>
<dbReference type="InParanoid" id="A0A6P8SG76"/>
<dbReference type="PANTHER" id="PTHR24109:SF3">
    <property type="entry name" value="LEUCINE-RICH REPEAT-CONTAINING PROTEIN 31"/>
    <property type="match status" value="1"/>
</dbReference>
<dbReference type="Gene3D" id="3.80.10.10">
    <property type="entry name" value="Ribonuclease Inhibitor"/>
    <property type="match status" value="3"/>
</dbReference>
<gene>
    <name evidence="3" type="primary">LRRC31</name>
</gene>
<name>A0A6P8SG76_GEOSA</name>
<proteinExistence type="predicted"/>
<dbReference type="OrthoDB" id="1394818at2759"/>
<reference evidence="3" key="1">
    <citation type="submission" date="2025-08" db="UniProtKB">
        <authorList>
            <consortium name="RefSeq"/>
        </authorList>
    </citation>
    <scope>IDENTIFICATION</scope>
</reference>
<accession>A0A6P8SG76</accession>
<dbReference type="CTD" id="79782"/>
<dbReference type="SMART" id="SM00368">
    <property type="entry name" value="LRR_RI"/>
    <property type="match status" value="7"/>
</dbReference>
<evidence type="ECO:0000256" key="1">
    <source>
        <dbReference type="SAM" id="MobiDB-lite"/>
    </source>
</evidence>
<dbReference type="AlphaFoldDB" id="A0A6P8SG76"/>
<dbReference type="Proteomes" id="UP000515159">
    <property type="component" value="Chromosome 9"/>
</dbReference>
<organism evidence="2 3">
    <name type="scientific">Geotrypetes seraphini</name>
    <name type="common">Gaboon caecilian</name>
    <name type="synonym">Caecilia seraphini</name>
    <dbReference type="NCBI Taxonomy" id="260995"/>
    <lineage>
        <taxon>Eukaryota</taxon>
        <taxon>Metazoa</taxon>
        <taxon>Chordata</taxon>
        <taxon>Craniata</taxon>
        <taxon>Vertebrata</taxon>
        <taxon>Euteleostomi</taxon>
        <taxon>Amphibia</taxon>
        <taxon>Gymnophiona</taxon>
        <taxon>Geotrypetes</taxon>
    </lineage>
</organism>
<evidence type="ECO:0000313" key="3">
    <source>
        <dbReference type="RefSeq" id="XP_033815573.1"/>
    </source>
</evidence>
<dbReference type="KEGG" id="gsh:117367250"/>
<dbReference type="InterPro" id="IPR001611">
    <property type="entry name" value="Leu-rich_rpt"/>
</dbReference>
<keyword evidence="2" id="KW-1185">Reference proteome</keyword>
<evidence type="ECO:0000313" key="2">
    <source>
        <dbReference type="Proteomes" id="UP000515159"/>
    </source>
</evidence>
<dbReference type="RefSeq" id="XP_033815573.1">
    <property type="nucleotide sequence ID" value="XM_033959682.1"/>
</dbReference>
<dbReference type="FunCoup" id="A0A6P8SG76">
    <property type="interactions" value="1"/>
</dbReference>